<sequence length="252" mass="28979">MRQKRHNYKFTLAGPQDKHRTDLVTIWQHPEPDTKYTLGLDAATGFGSDYTSIQVWSNRLPFEQVAWLRNKRTTTVVGSEVMVALARYYNNAYIVPETRYPGNAYVDNAVEKYGYGHIYQKMQSLDEAPSVSSKYGICTTETDKHILINSFKELTEDIDGARIKFHDETTIYEFCNFVYIDDKRKTGAGSGFHDDTAIAAMLALCFGCSVHPQKPREVKKEYAVEDEDRAQHLYLMKLDSQRYEEKKGMIVV</sequence>
<name>A0A6M3XKE7_9ZZZZ</name>
<dbReference type="Gene3D" id="3.30.420.240">
    <property type="match status" value="1"/>
</dbReference>
<reference evidence="1" key="1">
    <citation type="submission" date="2020-03" db="EMBL/GenBank/DDBJ databases">
        <title>The deep terrestrial virosphere.</title>
        <authorList>
            <person name="Holmfeldt K."/>
            <person name="Nilsson E."/>
            <person name="Simone D."/>
            <person name="Lopez-Fernandez M."/>
            <person name="Wu X."/>
            <person name="de Brujin I."/>
            <person name="Lundin D."/>
            <person name="Andersson A."/>
            <person name="Bertilsson S."/>
            <person name="Dopson M."/>
        </authorList>
    </citation>
    <scope>NUCLEOTIDE SEQUENCE</scope>
    <source>
        <strain evidence="1">TM448B01315</strain>
    </source>
</reference>
<proteinExistence type="predicted"/>
<organism evidence="1">
    <name type="scientific">viral metagenome</name>
    <dbReference type="NCBI Taxonomy" id="1070528"/>
    <lineage>
        <taxon>unclassified sequences</taxon>
        <taxon>metagenomes</taxon>
        <taxon>organismal metagenomes</taxon>
    </lineage>
</organism>
<accession>A0A6M3XKE7</accession>
<gene>
    <name evidence="1" type="ORF">TM448B01315_0004</name>
</gene>
<dbReference type="AlphaFoldDB" id="A0A6M3XKE7"/>
<evidence type="ECO:0000313" key="1">
    <source>
        <dbReference type="EMBL" id="QJH98434.1"/>
    </source>
</evidence>
<protein>
    <submittedName>
        <fullName evidence="1">Putative terminase</fullName>
    </submittedName>
</protein>
<dbReference type="EMBL" id="MT144733">
    <property type="protein sequence ID" value="QJH98434.1"/>
    <property type="molecule type" value="Genomic_DNA"/>
</dbReference>